<evidence type="ECO:0000256" key="1">
    <source>
        <dbReference type="SAM" id="MobiDB-lite"/>
    </source>
</evidence>
<feature type="region of interest" description="Disordered" evidence="1">
    <location>
        <begin position="224"/>
        <end position="245"/>
    </location>
</feature>
<evidence type="ECO:0000313" key="2">
    <source>
        <dbReference type="EMBL" id="KUF97651.1"/>
    </source>
</evidence>
<evidence type="ECO:0000313" key="3">
    <source>
        <dbReference type="Proteomes" id="UP000054636"/>
    </source>
</evidence>
<reference evidence="2 3" key="1">
    <citation type="submission" date="2015-11" db="EMBL/GenBank/DDBJ databases">
        <title>Genomes and virulence difference between two physiological races of Phytophthora nicotianae.</title>
        <authorList>
            <person name="Liu H."/>
            <person name="Ma X."/>
            <person name="Yu H."/>
            <person name="Fang D."/>
            <person name="Li Y."/>
            <person name="Wang X."/>
            <person name="Wang W."/>
            <person name="Dong Y."/>
            <person name="Xiao B."/>
        </authorList>
    </citation>
    <scope>NUCLEOTIDE SEQUENCE [LARGE SCALE GENOMIC DNA]</scope>
    <source>
        <strain evidence="3">race 1</strain>
    </source>
</reference>
<dbReference type="PANTHER" id="PTHR46599">
    <property type="entry name" value="PIGGYBAC TRANSPOSABLE ELEMENT-DERIVED PROTEIN 4"/>
    <property type="match status" value="1"/>
</dbReference>
<dbReference type="PANTHER" id="PTHR46599:SF3">
    <property type="entry name" value="PIGGYBAC TRANSPOSABLE ELEMENT-DERIVED PROTEIN 4"/>
    <property type="match status" value="1"/>
</dbReference>
<accession>A0A0W8DMS8</accession>
<name>A0A0W8DMS8_PHYNI</name>
<dbReference type="EMBL" id="LNFP01000104">
    <property type="protein sequence ID" value="KUF97651.1"/>
    <property type="molecule type" value="Genomic_DNA"/>
</dbReference>
<proteinExistence type="predicted"/>
<protein>
    <recommendedName>
        <fullName evidence="4">PiggyBac transposable element-derived protein domain-containing protein</fullName>
    </recommendedName>
</protein>
<organism evidence="2 3">
    <name type="scientific">Phytophthora nicotianae</name>
    <name type="common">Potato buckeye rot agent</name>
    <name type="synonym">Phytophthora parasitica</name>
    <dbReference type="NCBI Taxonomy" id="4792"/>
    <lineage>
        <taxon>Eukaryota</taxon>
        <taxon>Sar</taxon>
        <taxon>Stramenopiles</taxon>
        <taxon>Oomycota</taxon>
        <taxon>Peronosporomycetes</taxon>
        <taxon>Peronosporales</taxon>
        <taxon>Peronosporaceae</taxon>
        <taxon>Phytophthora</taxon>
    </lineage>
</organism>
<evidence type="ECO:0008006" key="4">
    <source>
        <dbReference type="Google" id="ProtNLM"/>
    </source>
</evidence>
<dbReference type="AlphaFoldDB" id="A0A0W8DMS8"/>
<sequence>MEWLSAKEFKAFWRKLVKSGWKARRPRDLSVDYTYSLQLCIKYKKYYKSLFLGLVDLAVINSYTIFNAARAARSLPKMSHVKFAKQLHLELTLLREEDWDALQSDERLQLTPYIPSRAASRRLAEHKLLLNDDWRPGNNNLGRKRRTRASKVCSLLKGTDDVRGGDSSSYCSKCRLQTTSKKPKAWRVFLCDKKRHAWNRELMSCFDIWHRAWRNGTLLPRGNTKRQIRARTPADRNGNGEGERLRRRQWSVSNPVMSLARTRLRQSGAVAQQTTCLLTKQLVASVDLCNRVTRKWLHVAT</sequence>
<dbReference type="Proteomes" id="UP000054636">
    <property type="component" value="Unassembled WGS sequence"/>
</dbReference>
<gene>
    <name evidence="2" type="ORF">AM588_10007568</name>
</gene>
<comment type="caution">
    <text evidence="2">The sequence shown here is derived from an EMBL/GenBank/DDBJ whole genome shotgun (WGS) entry which is preliminary data.</text>
</comment>